<dbReference type="InterPro" id="IPR014001">
    <property type="entry name" value="Helicase_ATP-bd"/>
</dbReference>
<dbReference type="Pfam" id="PF16124">
    <property type="entry name" value="RecQ_Zn_bind"/>
    <property type="match status" value="1"/>
</dbReference>
<dbReference type="PROSITE" id="PS51194">
    <property type="entry name" value="HELICASE_CTER"/>
    <property type="match status" value="1"/>
</dbReference>
<keyword evidence="3" id="KW-0547">Nucleotide-binding</keyword>
<dbReference type="GO" id="GO:0043138">
    <property type="term" value="F:3'-5' DNA helicase activity"/>
    <property type="evidence" value="ECO:0007669"/>
    <property type="project" value="UniProtKB-EC"/>
</dbReference>
<dbReference type="NCBIfam" id="TIGR00614">
    <property type="entry name" value="recQ_fam"/>
    <property type="match status" value="1"/>
</dbReference>
<dbReference type="GO" id="GO:0006310">
    <property type="term" value="P:DNA recombination"/>
    <property type="evidence" value="ECO:0007669"/>
    <property type="project" value="InterPro"/>
</dbReference>
<dbReference type="GO" id="GO:0006281">
    <property type="term" value="P:DNA repair"/>
    <property type="evidence" value="ECO:0007669"/>
    <property type="project" value="TreeGrafter"/>
</dbReference>
<dbReference type="InterPro" id="IPR001650">
    <property type="entry name" value="Helicase_C-like"/>
</dbReference>
<dbReference type="SUPFAM" id="SSF52540">
    <property type="entry name" value="P-loop containing nucleoside triphosphate hydrolases"/>
    <property type="match status" value="1"/>
</dbReference>
<dbReference type="GO" id="GO:0003677">
    <property type="term" value="F:DNA binding"/>
    <property type="evidence" value="ECO:0007669"/>
    <property type="project" value="UniProtKB-KW"/>
</dbReference>
<dbReference type="GO" id="GO:0009378">
    <property type="term" value="F:four-way junction helicase activity"/>
    <property type="evidence" value="ECO:0007669"/>
    <property type="project" value="TreeGrafter"/>
</dbReference>
<dbReference type="PROSITE" id="PS51192">
    <property type="entry name" value="HELICASE_ATP_BIND_1"/>
    <property type="match status" value="1"/>
</dbReference>
<dbReference type="GO" id="GO:0043590">
    <property type="term" value="C:bacterial nucleoid"/>
    <property type="evidence" value="ECO:0007669"/>
    <property type="project" value="TreeGrafter"/>
</dbReference>
<evidence type="ECO:0000313" key="15">
    <source>
        <dbReference type="EMBL" id="HGW95313.1"/>
    </source>
</evidence>
<dbReference type="InterPro" id="IPR032284">
    <property type="entry name" value="RecQ_Zn-bd"/>
</dbReference>
<dbReference type="Pfam" id="PF00271">
    <property type="entry name" value="Helicase_C"/>
    <property type="match status" value="1"/>
</dbReference>
<feature type="domain" description="Helicase ATP-binding" evidence="13">
    <location>
        <begin position="37"/>
        <end position="214"/>
    </location>
</feature>
<evidence type="ECO:0000256" key="12">
    <source>
        <dbReference type="ARBA" id="ARBA00044550"/>
    </source>
</evidence>
<gene>
    <name evidence="15" type="ORF">ENR47_13705</name>
</gene>
<dbReference type="GO" id="GO:0030894">
    <property type="term" value="C:replisome"/>
    <property type="evidence" value="ECO:0007669"/>
    <property type="project" value="TreeGrafter"/>
</dbReference>
<evidence type="ECO:0000256" key="6">
    <source>
        <dbReference type="ARBA" id="ARBA00022840"/>
    </source>
</evidence>
<comment type="similarity">
    <text evidence="1">Belongs to the helicase family. RecQ subfamily.</text>
</comment>
<sequence>MQSISMNNGKVTPERIQAELQRLFGYSNLRSPQGEIVDCILHQNDALIVLPTGAGKSVCFQLPALMQPGLTLVVSPLVALMENQVQALRQRNLPAAVLHSELPKNQYRQTLWAIEHQRLRLLYLSPETLLSAKVWSILCQPHVIIQAIALDEAHCLVQWGETFRPAYYRLGCVRRSLLQAKPGHPPIAVAAFTATADLQTQQTIQQILQLEQPRLFRLNPYRKNLHLMVQTVWTPHQRRQKVLQFLQARSGQAGLIYIRTRRASEELATWLMQRGYATAAYHAGLSPNERRTIEQGWLKGTLQFVVCTNAFGMGIDKPDCRWIVHFQAPLLLAEYIQEIGRAGRDGNLATALMLASERTGWLDPEDKQRWRFFETQTQKHVRMAKALISKLPTTGDVTTISRQFQEGAIALSLLHSQGCLEWDDPFHYRITERSPLNLGHSNAQAAHTMKQYLNTRRCRWKFLLSAFGFEAEATQFECGHCDNCRSETKA</sequence>
<evidence type="ECO:0000256" key="2">
    <source>
        <dbReference type="ARBA" id="ARBA00022723"/>
    </source>
</evidence>
<evidence type="ECO:0000256" key="9">
    <source>
        <dbReference type="ARBA" id="ARBA00034617"/>
    </source>
</evidence>
<keyword evidence="4" id="KW-0378">Hydrolase</keyword>
<comment type="catalytic activity">
    <reaction evidence="9">
        <text>Couples ATP hydrolysis with the unwinding of duplex DNA by translocating in the 3'-5' direction.</text>
        <dbReference type="EC" id="5.6.2.4"/>
    </reaction>
</comment>
<reference evidence="15" key="1">
    <citation type="journal article" date="2020" name="mSystems">
        <title>Genome- and Community-Level Interaction Insights into Carbon Utilization and Element Cycling Functions of Hydrothermarchaeota in Hydrothermal Sediment.</title>
        <authorList>
            <person name="Zhou Z."/>
            <person name="Liu Y."/>
            <person name="Xu W."/>
            <person name="Pan J."/>
            <person name="Luo Z.H."/>
            <person name="Li M."/>
        </authorList>
    </citation>
    <scope>NUCLEOTIDE SEQUENCE [LARGE SCALE GENOMIC DNA]</scope>
    <source>
        <strain evidence="15">SpSt-402</strain>
    </source>
</reference>
<dbReference type="PANTHER" id="PTHR13710:SF105">
    <property type="entry name" value="ATP-DEPENDENT DNA HELICASE Q1"/>
    <property type="match status" value="1"/>
</dbReference>
<name>A0A832M3Q4_9CYAN</name>
<protein>
    <recommendedName>
        <fullName evidence="11">ATP-dependent DNA helicase RecQ</fullName>
        <ecNumber evidence="10">5.6.2.4</ecNumber>
    </recommendedName>
    <alternativeName>
        <fullName evidence="12">DNA 3'-5' helicase RecQ</fullName>
    </alternativeName>
</protein>
<dbReference type="SMART" id="SM00490">
    <property type="entry name" value="HELICc"/>
    <property type="match status" value="1"/>
</dbReference>
<dbReference type="Gene3D" id="3.40.50.300">
    <property type="entry name" value="P-loop containing nucleotide triphosphate hydrolases"/>
    <property type="match status" value="2"/>
</dbReference>
<dbReference type="Pfam" id="PF00270">
    <property type="entry name" value="DEAD"/>
    <property type="match status" value="1"/>
</dbReference>
<dbReference type="GO" id="GO:0005524">
    <property type="term" value="F:ATP binding"/>
    <property type="evidence" value="ECO:0007669"/>
    <property type="project" value="UniProtKB-KW"/>
</dbReference>
<keyword evidence="5 15" id="KW-0347">Helicase</keyword>
<evidence type="ECO:0000259" key="13">
    <source>
        <dbReference type="PROSITE" id="PS51192"/>
    </source>
</evidence>
<dbReference type="GO" id="GO:0005737">
    <property type="term" value="C:cytoplasm"/>
    <property type="evidence" value="ECO:0007669"/>
    <property type="project" value="TreeGrafter"/>
</dbReference>
<keyword evidence="8" id="KW-0413">Isomerase</keyword>
<dbReference type="SMART" id="SM00487">
    <property type="entry name" value="DEXDc"/>
    <property type="match status" value="1"/>
</dbReference>
<proteinExistence type="inferred from homology"/>
<keyword evidence="7" id="KW-0238">DNA-binding</keyword>
<organism evidence="15">
    <name type="scientific">Oscillatoriales cyanobacterium SpSt-402</name>
    <dbReference type="NCBI Taxonomy" id="2282168"/>
    <lineage>
        <taxon>Bacteria</taxon>
        <taxon>Bacillati</taxon>
        <taxon>Cyanobacteriota</taxon>
        <taxon>Cyanophyceae</taxon>
        <taxon>Oscillatoriophycideae</taxon>
        <taxon>Oscillatoriales</taxon>
    </lineage>
</organism>
<evidence type="ECO:0000256" key="7">
    <source>
        <dbReference type="ARBA" id="ARBA00023125"/>
    </source>
</evidence>
<feature type="domain" description="Helicase C-terminal" evidence="14">
    <location>
        <begin position="241"/>
        <end position="392"/>
    </location>
</feature>
<evidence type="ECO:0000256" key="10">
    <source>
        <dbReference type="ARBA" id="ARBA00034808"/>
    </source>
</evidence>
<dbReference type="EMBL" id="DSRD01000851">
    <property type="protein sequence ID" value="HGW95313.1"/>
    <property type="molecule type" value="Genomic_DNA"/>
</dbReference>
<evidence type="ECO:0000256" key="3">
    <source>
        <dbReference type="ARBA" id="ARBA00022741"/>
    </source>
</evidence>
<evidence type="ECO:0000256" key="11">
    <source>
        <dbReference type="ARBA" id="ARBA00044535"/>
    </source>
</evidence>
<dbReference type="InterPro" id="IPR011545">
    <property type="entry name" value="DEAD/DEAH_box_helicase_dom"/>
</dbReference>
<dbReference type="InterPro" id="IPR027417">
    <property type="entry name" value="P-loop_NTPase"/>
</dbReference>
<keyword evidence="2" id="KW-0479">Metal-binding</keyword>
<dbReference type="InterPro" id="IPR004589">
    <property type="entry name" value="DNA_helicase_ATP-dep_RecQ"/>
</dbReference>
<keyword evidence="6" id="KW-0067">ATP-binding</keyword>
<dbReference type="GO" id="GO:0046872">
    <property type="term" value="F:metal ion binding"/>
    <property type="evidence" value="ECO:0007669"/>
    <property type="project" value="UniProtKB-KW"/>
</dbReference>
<evidence type="ECO:0000256" key="5">
    <source>
        <dbReference type="ARBA" id="ARBA00022806"/>
    </source>
</evidence>
<comment type="caution">
    <text evidence="15">The sequence shown here is derived from an EMBL/GenBank/DDBJ whole genome shotgun (WGS) entry which is preliminary data.</text>
</comment>
<dbReference type="EC" id="5.6.2.4" evidence="10"/>
<accession>A0A832M3Q4</accession>
<dbReference type="AlphaFoldDB" id="A0A832M3Q4"/>
<dbReference type="CDD" id="cd17920">
    <property type="entry name" value="DEXHc_RecQ"/>
    <property type="match status" value="1"/>
</dbReference>
<dbReference type="GO" id="GO:0016787">
    <property type="term" value="F:hydrolase activity"/>
    <property type="evidence" value="ECO:0007669"/>
    <property type="project" value="UniProtKB-KW"/>
</dbReference>
<evidence type="ECO:0000256" key="8">
    <source>
        <dbReference type="ARBA" id="ARBA00023235"/>
    </source>
</evidence>
<evidence type="ECO:0000256" key="1">
    <source>
        <dbReference type="ARBA" id="ARBA00005446"/>
    </source>
</evidence>
<evidence type="ECO:0000256" key="4">
    <source>
        <dbReference type="ARBA" id="ARBA00022801"/>
    </source>
</evidence>
<dbReference type="PANTHER" id="PTHR13710">
    <property type="entry name" value="DNA HELICASE RECQ FAMILY MEMBER"/>
    <property type="match status" value="1"/>
</dbReference>
<evidence type="ECO:0000259" key="14">
    <source>
        <dbReference type="PROSITE" id="PS51194"/>
    </source>
</evidence>